<proteinExistence type="predicted"/>
<evidence type="ECO:0000313" key="3">
    <source>
        <dbReference type="Proteomes" id="UP001154282"/>
    </source>
</evidence>
<reference evidence="2" key="1">
    <citation type="submission" date="2022-08" db="EMBL/GenBank/DDBJ databases">
        <authorList>
            <person name="Gutierrez-Valencia J."/>
        </authorList>
    </citation>
    <scope>NUCLEOTIDE SEQUENCE</scope>
</reference>
<name>A0AAV0NX18_9ROSI</name>
<organism evidence="2 3">
    <name type="scientific">Linum tenue</name>
    <dbReference type="NCBI Taxonomy" id="586396"/>
    <lineage>
        <taxon>Eukaryota</taxon>
        <taxon>Viridiplantae</taxon>
        <taxon>Streptophyta</taxon>
        <taxon>Embryophyta</taxon>
        <taxon>Tracheophyta</taxon>
        <taxon>Spermatophyta</taxon>
        <taxon>Magnoliopsida</taxon>
        <taxon>eudicotyledons</taxon>
        <taxon>Gunneridae</taxon>
        <taxon>Pentapetalae</taxon>
        <taxon>rosids</taxon>
        <taxon>fabids</taxon>
        <taxon>Malpighiales</taxon>
        <taxon>Linaceae</taxon>
        <taxon>Linum</taxon>
    </lineage>
</organism>
<dbReference type="AlphaFoldDB" id="A0AAV0NX18"/>
<dbReference type="Proteomes" id="UP001154282">
    <property type="component" value="Unassembled WGS sequence"/>
</dbReference>
<comment type="caution">
    <text evidence="2">The sequence shown here is derived from an EMBL/GenBank/DDBJ whole genome shotgun (WGS) entry which is preliminary data.</text>
</comment>
<keyword evidence="3" id="KW-1185">Reference proteome</keyword>
<evidence type="ECO:0000313" key="2">
    <source>
        <dbReference type="EMBL" id="CAI0463357.1"/>
    </source>
</evidence>
<evidence type="ECO:0000256" key="1">
    <source>
        <dbReference type="SAM" id="MobiDB-lite"/>
    </source>
</evidence>
<protein>
    <submittedName>
        <fullName evidence="2">Uncharacterized protein</fullName>
    </submittedName>
</protein>
<accession>A0AAV0NX18</accession>
<sequence>MVQKIQTGCDPVKTRQILVVGFAGMVSRLETTNPPPSITSSRPSSTFLGDNNGGLSSDYPPHLLGEDDGLLPFPTTTMKNLSRNDKDEETVSCGSNREETCKLCF</sequence>
<feature type="region of interest" description="Disordered" evidence="1">
    <location>
        <begin position="28"/>
        <end position="71"/>
    </location>
</feature>
<dbReference type="EMBL" id="CAMGYJ010000008">
    <property type="protein sequence ID" value="CAI0463357.1"/>
    <property type="molecule type" value="Genomic_DNA"/>
</dbReference>
<gene>
    <name evidence="2" type="ORF">LITE_LOCUS35731</name>
</gene>